<evidence type="ECO:0000259" key="7">
    <source>
        <dbReference type="PROSITE" id="PS51760"/>
    </source>
</evidence>
<dbReference type="InterPro" id="IPR017853">
    <property type="entry name" value="GH"/>
</dbReference>
<evidence type="ECO:0000313" key="9">
    <source>
        <dbReference type="Proteomes" id="UP000521943"/>
    </source>
</evidence>
<dbReference type="Gene3D" id="3.20.20.80">
    <property type="entry name" value="Glycosidases"/>
    <property type="match status" value="1"/>
</dbReference>
<accession>A0A8H6MCB9</accession>
<dbReference type="PANTHER" id="PTHR31490:SF76">
    <property type="entry name" value="ENDO-1,4-BETA-XYLANASE C"/>
    <property type="match status" value="1"/>
</dbReference>
<feature type="non-terminal residue" evidence="8">
    <location>
        <position position="1"/>
    </location>
</feature>
<dbReference type="SUPFAM" id="SSF51445">
    <property type="entry name" value="(Trans)glycosidases"/>
    <property type="match status" value="1"/>
</dbReference>
<evidence type="ECO:0000256" key="3">
    <source>
        <dbReference type="ARBA" id="ARBA00023277"/>
    </source>
</evidence>
<evidence type="ECO:0000256" key="1">
    <source>
        <dbReference type="ARBA" id="ARBA00007495"/>
    </source>
</evidence>
<dbReference type="EC" id="3.2.1.8" evidence="6"/>
<dbReference type="PANTHER" id="PTHR31490">
    <property type="entry name" value="GLYCOSYL HYDROLASE"/>
    <property type="match status" value="1"/>
</dbReference>
<comment type="caution">
    <text evidence="8">The sequence shown here is derived from an EMBL/GenBank/DDBJ whole genome shotgun (WGS) entry which is preliminary data.</text>
</comment>
<keyword evidence="3 6" id="KW-0119">Carbohydrate metabolism</keyword>
<keyword evidence="9" id="KW-1185">Reference proteome</keyword>
<dbReference type="Pfam" id="PF00331">
    <property type="entry name" value="Glyco_hydro_10"/>
    <property type="match status" value="1"/>
</dbReference>
<reference evidence="8 9" key="1">
    <citation type="submission" date="2020-07" db="EMBL/GenBank/DDBJ databases">
        <title>Comparative genomics of pyrophilous fungi reveals a link between fire events and developmental genes.</title>
        <authorList>
            <consortium name="DOE Joint Genome Institute"/>
            <person name="Steindorff A.S."/>
            <person name="Carver A."/>
            <person name="Calhoun S."/>
            <person name="Stillman K."/>
            <person name="Liu H."/>
            <person name="Lipzen A."/>
            <person name="Pangilinan J."/>
            <person name="Labutti K."/>
            <person name="Bruns T.D."/>
            <person name="Grigoriev I.V."/>
        </authorList>
    </citation>
    <scope>NUCLEOTIDE SEQUENCE [LARGE SCALE GENOMIC DNA]</scope>
    <source>
        <strain evidence="8 9">CBS 144469</strain>
    </source>
</reference>
<keyword evidence="4 6" id="KW-0326">Glycosidase</keyword>
<dbReference type="InterPro" id="IPR044846">
    <property type="entry name" value="GH10"/>
</dbReference>
<keyword evidence="2 6" id="KW-0378">Hydrolase</keyword>
<sequence>ENSMKWDATKPSRGQFRFTQSDAFVEWAVSHNKLIRGHTLVWHSLFPSWVSSVCIGTRQTEIVENHIATVAGRYRSKVYSWDVVNEGLREAGTLRPSVFYNAFITLAFQAARKADPGAVLYINDYNIEADNAKLRGLVDVVSRMNKANPGTVDAIGVQSHLAVRSHPPSSWNSFRWNT</sequence>
<dbReference type="AlphaFoldDB" id="A0A8H6MCB9"/>
<protein>
    <recommendedName>
        <fullName evidence="6">Beta-xylanase</fullName>
        <ecNumber evidence="6">3.2.1.8</ecNumber>
    </recommendedName>
</protein>
<organism evidence="8 9">
    <name type="scientific">Ephemerocybe angulata</name>
    <dbReference type="NCBI Taxonomy" id="980116"/>
    <lineage>
        <taxon>Eukaryota</taxon>
        <taxon>Fungi</taxon>
        <taxon>Dikarya</taxon>
        <taxon>Basidiomycota</taxon>
        <taxon>Agaricomycotina</taxon>
        <taxon>Agaricomycetes</taxon>
        <taxon>Agaricomycetidae</taxon>
        <taxon>Agaricales</taxon>
        <taxon>Agaricineae</taxon>
        <taxon>Psathyrellaceae</taxon>
        <taxon>Ephemerocybe</taxon>
    </lineage>
</organism>
<evidence type="ECO:0000256" key="6">
    <source>
        <dbReference type="RuleBase" id="RU361174"/>
    </source>
</evidence>
<dbReference type="GO" id="GO:0031176">
    <property type="term" value="F:endo-1,4-beta-xylanase activity"/>
    <property type="evidence" value="ECO:0007669"/>
    <property type="project" value="UniProtKB-EC"/>
</dbReference>
<keyword evidence="5 6" id="KW-0624">Polysaccharide degradation</keyword>
<gene>
    <name evidence="8" type="ORF">DFP72DRAFT_806300</name>
</gene>
<evidence type="ECO:0000256" key="2">
    <source>
        <dbReference type="ARBA" id="ARBA00022801"/>
    </source>
</evidence>
<dbReference type="EMBL" id="JACGCI010000014">
    <property type="protein sequence ID" value="KAF6759906.1"/>
    <property type="molecule type" value="Genomic_DNA"/>
</dbReference>
<dbReference type="InterPro" id="IPR001000">
    <property type="entry name" value="GH10_dom"/>
</dbReference>
<dbReference type="SMART" id="SM00633">
    <property type="entry name" value="Glyco_10"/>
    <property type="match status" value="1"/>
</dbReference>
<dbReference type="Proteomes" id="UP000521943">
    <property type="component" value="Unassembled WGS sequence"/>
</dbReference>
<name>A0A8H6MCB9_9AGAR</name>
<comment type="similarity">
    <text evidence="1 6">Belongs to the glycosyl hydrolase 10 (cellulase F) family.</text>
</comment>
<evidence type="ECO:0000256" key="4">
    <source>
        <dbReference type="ARBA" id="ARBA00023295"/>
    </source>
</evidence>
<dbReference type="GO" id="GO:0000272">
    <property type="term" value="P:polysaccharide catabolic process"/>
    <property type="evidence" value="ECO:0007669"/>
    <property type="project" value="UniProtKB-KW"/>
</dbReference>
<evidence type="ECO:0000256" key="5">
    <source>
        <dbReference type="ARBA" id="ARBA00023326"/>
    </source>
</evidence>
<feature type="domain" description="GH10" evidence="7">
    <location>
        <begin position="1"/>
        <end position="178"/>
    </location>
</feature>
<proteinExistence type="inferred from homology"/>
<dbReference type="PRINTS" id="PR00134">
    <property type="entry name" value="GLHYDRLASE10"/>
</dbReference>
<dbReference type="PROSITE" id="PS51760">
    <property type="entry name" value="GH10_2"/>
    <property type="match status" value="1"/>
</dbReference>
<comment type="catalytic activity">
    <reaction evidence="6">
        <text>Endohydrolysis of (1-&gt;4)-beta-D-xylosidic linkages in xylans.</text>
        <dbReference type="EC" id="3.2.1.8"/>
    </reaction>
</comment>
<evidence type="ECO:0000313" key="8">
    <source>
        <dbReference type="EMBL" id="KAF6759906.1"/>
    </source>
</evidence>
<dbReference type="OrthoDB" id="3055998at2759"/>